<organism evidence="1 2">
    <name type="scientific">Hygrophoropsis aurantiaca</name>
    <dbReference type="NCBI Taxonomy" id="72124"/>
    <lineage>
        <taxon>Eukaryota</taxon>
        <taxon>Fungi</taxon>
        <taxon>Dikarya</taxon>
        <taxon>Basidiomycota</taxon>
        <taxon>Agaricomycotina</taxon>
        <taxon>Agaricomycetes</taxon>
        <taxon>Agaricomycetidae</taxon>
        <taxon>Boletales</taxon>
        <taxon>Coniophorineae</taxon>
        <taxon>Hygrophoropsidaceae</taxon>
        <taxon>Hygrophoropsis</taxon>
    </lineage>
</organism>
<comment type="caution">
    <text evidence="1">The sequence shown here is derived from an EMBL/GenBank/DDBJ whole genome shotgun (WGS) entry which is preliminary data.</text>
</comment>
<protein>
    <submittedName>
        <fullName evidence="1">Uncharacterized protein</fullName>
    </submittedName>
</protein>
<name>A0ACB8A3W7_9AGAM</name>
<proteinExistence type="predicted"/>
<accession>A0ACB8A3W7</accession>
<dbReference type="Proteomes" id="UP000790377">
    <property type="component" value="Unassembled WGS sequence"/>
</dbReference>
<keyword evidence="2" id="KW-1185">Reference proteome</keyword>
<evidence type="ECO:0000313" key="1">
    <source>
        <dbReference type="EMBL" id="KAH7908184.1"/>
    </source>
</evidence>
<feature type="non-terminal residue" evidence="1">
    <location>
        <position position="1"/>
    </location>
</feature>
<evidence type="ECO:0000313" key="2">
    <source>
        <dbReference type="Proteomes" id="UP000790377"/>
    </source>
</evidence>
<reference evidence="1" key="1">
    <citation type="journal article" date="2021" name="New Phytol.">
        <title>Evolutionary innovations through gain and loss of genes in the ectomycorrhizal Boletales.</title>
        <authorList>
            <person name="Wu G."/>
            <person name="Miyauchi S."/>
            <person name="Morin E."/>
            <person name="Kuo A."/>
            <person name="Drula E."/>
            <person name="Varga T."/>
            <person name="Kohler A."/>
            <person name="Feng B."/>
            <person name="Cao Y."/>
            <person name="Lipzen A."/>
            <person name="Daum C."/>
            <person name="Hundley H."/>
            <person name="Pangilinan J."/>
            <person name="Johnson J."/>
            <person name="Barry K."/>
            <person name="LaButti K."/>
            <person name="Ng V."/>
            <person name="Ahrendt S."/>
            <person name="Min B."/>
            <person name="Choi I.G."/>
            <person name="Park H."/>
            <person name="Plett J.M."/>
            <person name="Magnuson J."/>
            <person name="Spatafora J.W."/>
            <person name="Nagy L.G."/>
            <person name="Henrissat B."/>
            <person name="Grigoriev I.V."/>
            <person name="Yang Z.L."/>
            <person name="Xu J."/>
            <person name="Martin F.M."/>
        </authorList>
    </citation>
    <scope>NUCLEOTIDE SEQUENCE</scope>
    <source>
        <strain evidence="1">ATCC 28755</strain>
    </source>
</reference>
<dbReference type="EMBL" id="MU267840">
    <property type="protein sequence ID" value="KAH7908184.1"/>
    <property type="molecule type" value="Genomic_DNA"/>
</dbReference>
<sequence>SCNVLVLVLSLMCGVSRARCGFVLAALKNIVDCTLRDGMSSHGEQSLAKEIPHDLRTVLKRFDLDPRLRTYISCPSCFCLYDESTACPDFCTFRSVPSEPPCSVKLKRTRLIRGTPFVRPIRKFLHQDMRHWLGRFLARADIEIEVQKRLSKSSFEANNMLVGDIWDGDVLRTLKGPDGSLFIEAPGNELRLVFSLGVDGFNPSGMKIGKGSASSTENMYLVGVIPGPKKPSLEQINHSLRPLVDDLLAAWDPGMYFSRTALHRYGRRARSVVIPLVCDIMGARQAGGFPSPGMTLFCSFCLLTKDCIESFDVESWKMRVCEDHRAHAEEWRDANSLEERTQIFNEHGVRYSELLRLPYWNPVLFTVLDSMHSDFLLKIHHHVREIWGIDPAAPSGEGYHAPVPPPARPSADALAAGLRQLKKTNLTDDTSAPSFSGVKKPVLWHICQEFDLRRAGTTSMLTRELLRWGLADQSGNLITQALPSENKIAKFDGTVVLGKEVLEEIWADQKRLQLPSFATAAPPIGAEKRTPTADHWRSIGMIHLVITLPRIWGADRGRKGLMLQNYMHLVWAIRVTNMRTMSDDMINAYDHHYRAYFEGLLQLYKEASIKPVHHMGFHNALLLRAFGPTHSWRAWAFERFNYCMQNINTNSKFGTYRLIYEDVMITLQPHIGELEMTFMNDACRAANIPPLLLSGVPSAVRPLWPAFQKAFRSDVRGTRLNDILSSEDSRDFQVELAPNGMKGKQAEQNKSYAQLSADHIGATVSRKASLCRFCYHS</sequence>
<gene>
    <name evidence="1" type="ORF">BJ138DRAFT_1013317</name>
</gene>